<evidence type="ECO:0000256" key="2">
    <source>
        <dbReference type="ARBA" id="ARBA00022490"/>
    </source>
</evidence>
<feature type="repeat" description="ANK" evidence="9">
    <location>
        <begin position="1172"/>
        <end position="1204"/>
    </location>
</feature>
<dbReference type="PROSITE" id="PS50088">
    <property type="entry name" value="ANK_REPEAT"/>
    <property type="match status" value="11"/>
</dbReference>
<dbReference type="Pfam" id="PF00515">
    <property type="entry name" value="TPR_1"/>
    <property type="match status" value="1"/>
</dbReference>
<dbReference type="PANTHER" id="PTHR46540">
    <property type="entry name" value="TETRATRICOPEPTIDE REPEAT PROTEIN 12"/>
    <property type="match status" value="1"/>
</dbReference>
<reference evidence="14" key="1">
    <citation type="journal article" date="2011" name="Nat. Biotechnol.">
        <title>The genomic sequence of the Chinese hamster ovary (CHO)-K1 cell line.</title>
        <authorList>
            <person name="Xu X."/>
            <person name="Nagarajan H."/>
            <person name="Lewis N.E."/>
            <person name="Pan S."/>
            <person name="Cai Z."/>
            <person name="Liu X."/>
            <person name="Chen W."/>
            <person name="Xie M."/>
            <person name="Wang W."/>
            <person name="Hammond S."/>
            <person name="Andersen M.R."/>
            <person name="Neff N."/>
            <person name="Passarelli B."/>
            <person name="Koh W."/>
            <person name="Fan H.C."/>
            <person name="Wang J."/>
            <person name="Gui Y."/>
            <person name="Lee K.H."/>
            <person name="Betenbaugh M.J."/>
            <person name="Quake S.R."/>
            <person name="Famili I."/>
            <person name="Palsson B.O."/>
            <person name="Wang J."/>
        </authorList>
    </citation>
    <scope>NUCLEOTIDE SEQUENCE [LARGE SCALE GENOMIC DNA]</scope>
    <source>
        <strain evidence="14">CHO K1 cell line</strain>
    </source>
</reference>
<feature type="repeat" description="ANK" evidence="9">
    <location>
        <begin position="941"/>
        <end position="973"/>
    </location>
</feature>
<dbReference type="SMART" id="SM00028">
    <property type="entry name" value="TPR"/>
    <property type="match status" value="3"/>
</dbReference>
<feature type="repeat" description="ANK" evidence="9">
    <location>
        <begin position="1139"/>
        <end position="1171"/>
    </location>
</feature>
<organism evidence="13 14">
    <name type="scientific">Cricetulus griseus</name>
    <name type="common">Chinese hamster</name>
    <name type="synonym">Cricetulus barabensis griseus</name>
    <dbReference type="NCBI Taxonomy" id="10029"/>
    <lineage>
        <taxon>Eukaryota</taxon>
        <taxon>Metazoa</taxon>
        <taxon>Chordata</taxon>
        <taxon>Craniata</taxon>
        <taxon>Vertebrata</taxon>
        <taxon>Euteleostomi</taxon>
        <taxon>Mammalia</taxon>
        <taxon>Eutheria</taxon>
        <taxon>Euarchontoglires</taxon>
        <taxon>Glires</taxon>
        <taxon>Rodentia</taxon>
        <taxon>Myomorpha</taxon>
        <taxon>Muroidea</taxon>
        <taxon>Cricetidae</taxon>
        <taxon>Cricetinae</taxon>
        <taxon>Cricetulus</taxon>
    </lineage>
</organism>
<dbReference type="PRINTS" id="PR01415">
    <property type="entry name" value="ANKYRIN"/>
</dbReference>
<dbReference type="SUPFAM" id="SSF56112">
    <property type="entry name" value="Protein kinase-like (PK-like)"/>
    <property type="match status" value="1"/>
</dbReference>
<dbReference type="InterPro" id="IPR019734">
    <property type="entry name" value="TPR_rpt"/>
</dbReference>
<dbReference type="InterPro" id="IPR011990">
    <property type="entry name" value="TPR-like_helical_dom_sf"/>
</dbReference>
<dbReference type="AlphaFoldDB" id="G3H2I8"/>
<dbReference type="SUPFAM" id="SSF48371">
    <property type="entry name" value="ARM repeat"/>
    <property type="match status" value="1"/>
</dbReference>
<dbReference type="SMART" id="SM00248">
    <property type="entry name" value="ANK"/>
    <property type="match status" value="11"/>
</dbReference>
<dbReference type="InterPro" id="IPR001245">
    <property type="entry name" value="Ser-Thr/Tyr_kinase_cat_dom"/>
</dbReference>
<dbReference type="InterPro" id="IPR000719">
    <property type="entry name" value="Prot_kinase_dom"/>
</dbReference>
<feature type="repeat" description="ANK" evidence="9">
    <location>
        <begin position="842"/>
        <end position="874"/>
    </location>
</feature>
<feature type="domain" description="Protein kinase" evidence="12">
    <location>
        <begin position="502"/>
        <end position="794"/>
    </location>
</feature>
<comment type="function">
    <text evidence="7">Cytoplasmic protein that plays a role in the proper assembly of dynein arm complexes in motile cilia in both respiratory cells and sperm flagella.</text>
</comment>
<feature type="repeat" description="ANK" evidence="9">
    <location>
        <begin position="1073"/>
        <end position="1105"/>
    </location>
</feature>
<feature type="repeat" description="ANK" evidence="9">
    <location>
        <begin position="1040"/>
        <end position="1072"/>
    </location>
</feature>
<dbReference type="GO" id="GO:0005737">
    <property type="term" value="C:cytoplasm"/>
    <property type="evidence" value="ECO:0007669"/>
    <property type="project" value="UniProtKB-SubCell"/>
</dbReference>
<evidence type="ECO:0000256" key="6">
    <source>
        <dbReference type="ARBA" id="ARBA00022803"/>
    </source>
</evidence>
<dbReference type="SMART" id="SM00220">
    <property type="entry name" value="S_TKc"/>
    <property type="match status" value="1"/>
</dbReference>
<dbReference type="InterPro" id="IPR016024">
    <property type="entry name" value="ARM-type_fold"/>
</dbReference>
<name>G3H2I8_CRIGR</name>
<dbReference type="FunFam" id="1.25.40.10:FF:000391">
    <property type="entry name" value="Tetratricopeptide repeat domain 12"/>
    <property type="match status" value="1"/>
</dbReference>
<dbReference type="Pfam" id="PF13181">
    <property type="entry name" value="TPR_8"/>
    <property type="match status" value="1"/>
</dbReference>
<feature type="repeat" description="TPR" evidence="10">
    <location>
        <begin position="101"/>
        <end position="134"/>
    </location>
</feature>
<dbReference type="InterPro" id="IPR043195">
    <property type="entry name" value="TTC12"/>
</dbReference>
<dbReference type="Gene3D" id="1.10.510.10">
    <property type="entry name" value="Transferase(Phosphotransferase) domain 1"/>
    <property type="match status" value="1"/>
</dbReference>
<keyword evidence="13" id="KW-0808">Transferase</keyword>
<dbReference type="GO" id="GO:0005813">
    <property type="term" value="C:centrosome"/>
    <property type="evidence" value="ECO:0007669"/>
    <property type="project" value="TreeGrafter"/>
</dbReference>
<gene>
    <name evidence="13" type="ORF">I79_004401</name>
</gene>
<feature type="repeat" description="ANK" evidence="9">
    <location>
        <begin position="875"/>
        <end position="907"/>
    </location>
</feature>
<evidence type="ECO:0000256" key="8">
    <source>
        <dbReference type="ARBA" id="ARBA00073938"/>
    </source>
</evidence>
<dbReference type="Pfam" id="PF12796">
    <property type="entry name" value="Ank_2"/>
    <property type="match status" value="3"/>
</dbReference>
<dbReference type="GO" id="GO:0005524">
    <property type="term" value="F:ATP binding"/>
    <property type="evidence" value="ECO:0007669"/>
    <property type="project" value="InterPro"/>
</dbReference>
<keyword evidence="4" id="KW-0677">Repeat</keyword>
<evidence type="ECO:0000256" key="3">
    <source>
        <dbReference type="ARBA" id="ARBA00022553"/>
    </source>
</evidence>
<evidence type="ECO:0000256" key="1">
    <source>
        <dbReference type="ARBA" id="ARBA00004496"/>
    </source>
</evidence>
<evidence type="ECO:0000259" key="12">
    <source>
        <dbReference type="PROSITE" id="PS50011"/>
    </source>
</evidence>
<evidence type="ECO:0000256" key="10">
    <source>
        <dbReference type="PROSITE-ProRule" id="PRU00339"/>
    </source>
</evidence>
<dbReference type="Proteomes" id="UP000001075">
    <property type="component" value="Unassembled WGS sequence"/>
</dbReference>
<dbReference type="PROSITE" id="PS00108">
    <property type="entry name" value="PROTEIN_KINASE_ST"/>
    <property type="match status" value="1"/>
</dbReference>
<keyword evidence="5" id="KW-0970">Cilium biogenesis/degradation</keyword>
<dbReference type="PROSITE" id="PS50011">
    <property type="entry name" value="PROTEIN_KINASE_DOM"/>
    <property type="match status" value="1"/>
</dbReference>
<keyword evidence="2" id="KW-0963">Cytoplasm</keyword>
<accession>G3H2I8</accession>
<dbReference type="GlyGen" id="G3H2I8">
    <property type="glycosylation" value="1 site"/>
</dbReference>
<feature type="region of interest" description="Disordered" evidence="11">
    <location>
        <begin position="1218"/>
        <end position="1237"/>
    </location>
</feature>
<dbReference type="GO" id="GO:0007288">
    <property type="term" value="P:sperm axoneme assembly"/>
    <property type="evidence" value="ECO:0007669"/>
    <property type="project" value="TreeGrafter"/>
</dbReference>
<feature type="repeat" description="ANK" evidence="9">
    <location>
        <begin position="974"/>
        <end position="1006"/>
    </location>
</feature>
<dbReference type="STRING" id="10029.G3H2I8"/>
<dbReference type="eggNOG" id="KOG0192">
    <property type="taxonomic scope" value="Eukaryota"/>
</dbReference>
<dbReference type="InterPro" id="IPR011989">
    <property type="entry name" value="ARM-like"/>
</dbReference>
<evidence type="ECO:0000256" key="11">
    <source>
        <dbReference type="SAM" id="MobiDB-lite"/>
    </source>
</evidence>
<dbReference type="Gene3D" id="1.25.40.20">
    <property type="entry name" value="Ankyrin repeat-containing domain"/>
    <property type="match status" value="5"/>
</dbReference>
<feature type="repeat" description="ANK" evidence="9">
    <location>
        <begin position="908"/>
        <end position="940"/>
    </location>
</feature>
<evidence type="ECO:0000256" key="5">
    <source>
        <dbReference type="ARBA" id="ARBA00022794"/>
    </source>
</evidence>
<evidence type="ECO:0000256" key="9">
    <source>
        <dbReference type="PROSITE-ProRule" id="PRU00023"/>
    </source>
</evidence>
<evidence type="ECO:0000313" key="13">
    <source>
        <dbReference type="EMBL" id="EGW03830.1"/>
    </source>
</evidence>
<comment type="subcellular location">
    <subcellularLocation>
        <location evidence="1">Cytoplasm</location>
    </subcellularLocation>
</comment>
<dbReference type="InterPro" id="IPR011009">
    <property type="entry name" value="Kinase-like_dom_sf"/>
</dbReference>
<protein>
    <recommendedName>
        <fullName evidence="8">Tetratricopeptide repeat protein 12</fullName>
    </recommendedName>
</protein>
<dbReference type="Gene3D" id="1.25.10.10">
    <property type="entry name" value="Leucine-rich Repeat Variant"/>
    <property type="match status" value="1"/>
</dbReference>
<dbReference type="GO" id="GO:0004672">
    <property type="term" value="F:protein kinase activity"/>
    <property type="evidence" value="ECO:0007669"/>
    <property type="project" value="InterPro"/>
</dbReference>
<dbReference type="InterPro" id="IPR036770">
    <property type="entry name" value="Ankyrin_rpt-contain_sf"/>
</dbReference>
<dbReference type="SUPFAM" id="SSF48452">
    <property type="entry name" value="TPR-like"/>
    <property type="match status" value="1"/>
</dbReference>
<feature type="repeat" description="ANK" evidence="9">
    <location>
        <begin position="1007"/>
        <end position="1039"/>
    </location>
</feature>
<dbReference type="Gene3D" id="1.25.40.10">
    <property type="entry name" value="Tetratricopeptide repeat domain"/>
    <property type="match status" value="1"/>
</dbReference>
<keyword evidence="6 10" id="KW-0802">TPR repeat</keyword>
<dbReference type="EMBL" id="JH000115">
    <property type="protein sequence ID" value="EGW03830.1"/>
    <property type="molecule type" value="Genomic_DNA"/>
</dbReference>
<proteinExistence type="predicted"/>
<dbReference type="Pfam" id="PF00023">
    <property type="entry name" value="Ank"/>
    <property type="match status" value="3"/>
</dbReference>
<evidence type="ECO:0000256" key="4">
    <source>
        <dbReference type="ARBA" id="ARBA00022737"/>
    </source>
</evidence>
<dbReference type="InParanoid" id="G3H2I8"/>
<dbReference type="PANTHER" id="PTHR46540:SF1">
    <property type="entry name" value="TETRATRICOPEPTIDE REPEAT PROTEIN 12"/>
    <property type="match status" value="1"/>
</dbReference>
<dbReference type="PaxDb" id="10029-XP_007619090.1"/>
<evidence type="ECO:0000313" key="14">
    <source>
        <dbReference type="Proteomes" id="UP000001075"/>
    </source>
</evidence>
<dbReference type="PROSITE" id="PS50005">
    <property type="entry name" value="TPR"/>
    <property type="match status" value="1"/>
</dbReference>
<dbReference type="PROSITE" id="PS50297">
    <property type="entry name" value="ANK_REP_REGION"/>
    <property type="match status" value="11"/>
</dbReference>
<dbReference type="SUPFAM" id="SSF48403">
    <property type="entry name" value="Ankyrin repeat"/>
    <property type="match status" value="1"/>
</dbReference>
<dbReference type="InterPro" id="IPR008271">
    <property type="entry name" value="Ser/Thr_kinase_AS"/>
</dbReference>
<dbReference type="GO" id="GO:0070286">
    <property type="term" value="P:axonemal dynein complex assembly"/>
    <property type="evidence" value="ECO:0007669"/>
    <property type="project" value="TreeGrafter"/>
</dbReference>
<keyword evidence="3" id="KW-0597">Phosphoprotein</keyword>
<sequence length="1237" mass="136612">MLQTALLSEAFLASVEKDAKERAKRRRESRVLADALKEKGNEAYVKGDYETAIFYYSEGLGKLKDMKVLYTNRAQAYIKLGDYEKALVDCEWALKCDERCTKAYFHMGKAHLAMKNYSKSRECYQKIGEINPKLQTQVKESLNQVTLQEKADLQEKEARESLDSGKNTAMTTKNLLETLSKPDQTPLFYAGGIEILTEMMTDCTERTLFRTYGGFSTISDHEVIRKCLFSAGMDAVEEVLCVAVLKLWQAVCSDNEENQRQLVIHPDMARLLPSFMTSRILVIQQQSLALLLQLTQTENGRNQVIKQLDMIRLCEALLSFLDFSDKKSNTAIGVLTDLALEERFQVWLQANLPGVLPALTGALVKCEEDVDLFREVTYTLLGLIMNLCLEVPFISEMWAMEMSRKCLALLNSQDGGILTRAAGVLSRTLSSSPTIVEEALTAGVVKKMIKFLRMGGQTASHYAIKTLAVCTNSCHPAREEVMRLDKKFSILILLLESEDEILAGNAALCLGNCMEVPSAASSLLKTNIIQILLKLAGNDSQRTAVQLNAGIALGKLCTAEPSSEMSCLFEEAVKMERIKFQHIVSIYGVCKQPLGIVMEFMASGSLEKILPTHSLSWPLKFRIVHETSLAMNFLHSIKPPLLHLDLKPGNILLDNNMHVKISDFGLSKWMEQSTHMQYIERSALRGTLSYIPPEMFLENSKTPGPEYDMYSFGIVIWEILTQKKPYAENSANVRLSKNVVSTIELACYFLFLYPNPCGADVTIETDMLLSLLQSPVADPECEALVRKVSCKPSLSQPYKVSEEVNQELAHSAGSGDSLKWILQLSDSKSLVPSDEELYVYENKVTPLHFLVAQGSLEQVRLLLSHEVEVDCQTASGYTPLLIATQDQQPDLCALLLAHGADANLADEDGWAPLHFAAQNGDDHIARLLLDHGALVDTQEHEGWTPLHLAAQNNFENVARLLVSRQADLNPRENEGKTPLHVAAYFGHIGLVKLLTGHGAELDAQQRNLRTPLHLAVERGKVRAIQHLLKSGAFPDALDHGGYSPLHIAVARGKQLIFKMLLRYGASLELPTQQGWTPLHLATYKGHVEIVHLLVKSHADLGALGSMHWTPLHLAAFHGEEVVVLALLQGGANPNATEQSGWTPLHLAVQKGTFLGIIHLLEHGADVHACNKVGWTPAHLAALKGNTAILKVLVKAGAQLDVKDGVGCTPLQLALRSQKQDSDLPGGQGAFASHSGSF</sequence>
<keyword evidence="13" id="KW-0418">Kinase</keyword>
<feature type="repeat" description="ANK" evidence="9">
    <location>
        <begin position="1106"/>
        <end position="1138"/>
    </location>
</feature>
<dbReference type="Pfam" id="PF07714">
    <property type="entry name" value="PK_Tyr_Ser-Thr"/>
    <property type="match status" value="1"/>
</dbReference>
<keyword evidence="9" id="KW-0040">ANK repeat</keyword>
<dbReference type="InterPro" id="IPR002110">
    <property type="entry name" value="Ankyrin_rpt"/>
</dbReference>
<evidence type="ECO:0000256" key="7">
    <source>
        <dbReference type="ARBA" id="ARBA00060127"/>
    </source>
</evidence>